<dbReference type="AlphaFoldDB" id="A0A484F4L1"/>
<proteinExistence type="predicted"/>
<evidence type="ECO:0000313" key="1">
    <source>
        <dbReference type="EMBL" id="TDQ68837.1"/>
    </source>
</evidence>
<gene>
    <name evidence="1" type="ORF">C7391_1035</name>
</gene>
<sequence>MNQESFEEVFTYIGPSTPQSSEEVKKSERIQKMALEDLETRIRRARLGLPF</sequence>
<evidence type="ECO:0000313" key="2">
    <source>
        <dbReference type="Proteomes" id="UP000294855"/>
    </source>
</evidence>
<dbReference type="Proteomes" id="UP000294855">
    <property type="component" value="Unassembled WGS sequence"/>
</dbReference>
<protein>
    <submittedName>
        <fullName evidence="1">Uncharacterized protein</fullName>
    </submittedName>
</protein>
<organism evidence="1 2">
    <name type="scientific">Methanimicrococcus blatticola</name>
    <dbReference type="NCBI Taxonomy" id="91560"/>
    <lineage>
        <taxon>Archaea</taxon>
        <taxon>Methanobacteriati</taxon>
        <taxon>Methanobacteriota</taxon>
        <taxon>Stenosarchaea group</taxon>
        <taxon>Methanomicrobia</taxon>
        <taxon>Methanosarcinales</taxon>
        <taxon>Methanosarcinaceae</taxon>
        <taxon>Methanimicrococcus</taxon>
    </lineage>
</organism>
<comment type="caution">
    <text evidence="1">The sequence shown here is derived from an EMBL/GenBank/DDBJ whole genome shotgun (WGS) entry which is preliminary data.</text>
</comment>
<dbReference type="EMBL" id="SNYS01000008">
    <property type="protein sequence ID" value="TDQ68837.1"/>
    <property type="molecule type" value="Genomic_DNA"/>
</dbReference>
<name>A0A484F4L1_9EURY</name>
<reference evidence="1 2" key="1">
    <citation type="submission" date="2019-03" db="EMBL/GenBank/DDBJ databases">
        <title>Genomic Encyclopedia of Type Strains, Phase IV (KMG-IV): sequencing the most valuable type-strain genomes for metagenomic binning, comparative biology and taxonomic classification.</title>
        <authorList>
            <person name="Goeker M."/>
        </authorList>
    </citation>
    <scope>NUCLEOTIDE SEQUENCE [LARGE SCALE GENOMIC DNA]</scope>
    <source>
        <strain evidence="1 2">DSM 13328</strain>
    </source>
</reference>
<accession>A0A484F4L1</accession>
<dbReference type="RefSeq" id="WP_166627414.1">
    <property type="nucleotide sequence ID" value="NZ_JAHDUW010000003.1"/>
</dbReference>
<keyword evidence="2" id="KW-1185">Reference proteome</keyword>